<evidence type="ECO:0000256" key="1">
    <source>
        <dbReference type="SAM" id="MobiDB-lite"/>
    </source>
</evidence>
<gene>
    <name evidence="2" type="ORF">ACFSQT_31960</name>
</gene>
<name>A0ABW4WNN2_9HYPH</name>
<organism evidence="2 3">
    <name type="scientific">Mesorhizobium calcicola</name>
    <dbReference type="NCBI Taxonomy" id="1300310"/>
    <lineage>
        <taxon>Bacteria</taxon>
        <taxon>Pseudomonadati</taxon>
        <taxon>Pseudomonadota</taxon>
        <taxon>Alphaproteobacteria</taxon>
        <taxon>Hyphomicrobiales</taxon>
        <taxon>Phyllobacteriaceae</taxon>
        <taxon>Mesorhizobium</taxon>
    </lineage>
</organism>
<protein>
    <submittedName>
        <fullName evidence="2">Uncharacterized protein</fullName>
    </submittedName>
</protein>
<reference evidence="3" key="1">
    <citation type="journal article" date="2019" name="Int. J. Syst. Evol. Microbiol.">
        <title>The Global Catalogue of Microorganisms (GCM) 10K type strain sequencing project: providing services to taxonomists for standard genome sequencing and annotation.</title>
        <authorList>
            <consortium name="The Broad Institute Genomics Platform"/>
            <consortium name="The Broad Institute Genome Sequencing Center for Infectious Disease"/>
            <person name="Wu L."/>
            <person name="Ma J."/>
        </authorList>
    </citation>
    <scope>NUCLEOTIDE SEQUENCE [LARGE SCALE GENOMIC DNA]</scope>
    <source>
        <strain evidence="3">CGMCC 1.16226</strain>
    </source>
</reference>
<evidence type="ECO:0000313" key="3">
    <source>
        <dbReference type="Proteomes" id="UP001597349"/>
    </source>
</evidence>
<proteinExistence type="predicted"/>
<accession>A0ABW4WNN2</accession>
<evidence type="ECO:0000313" key="2">
    <source>
        <dbReference type="EMBL" id="MFD2057533.1"/>
    </source>
</evidence>
<dbReference type="RefSeq" id="WP_379025604.1">
    <property type="nucleotide sequence ID" value="NZ_JBHUGY010000058.1"/>
</dbReference>
<dbReference type="Proteomes" id="UP001597349">
    <property type="component" value="Unassembled WGS sequence"/>
</dbReference>
<comment type="caution">
    <text evidence="2">The sequence shown here is derived from an EMBL/GenBank/DDBJ whole genome shotgun (WGS) entry which is preliminary data.</text>
</comment>
<sequence length="110" mass="12111">MLFSEFDVQLTSVSDQWAQFSIAGAEDPTCSRRLSDPAEDLSNEGFPFHGRAQSRLRGGHQGAAVPHLLSRRDGVRDFRAGTLRRMPWRANLMLAGAPFGVTLTAPRRSA</sequence>
<keyword evidence="3" id="KW-1185">Reference proteome</keyword>
<feature type="region of interest" description="Disordered" evidence="1">
    <location>
        <begin position="28"/>
        <end position="47"/>
    </location>
</feature>
<dbReference type="EMBL" id="JBHUGY010000058">
    <property type="protein sequence ID" value="MFD2057533.1"/>
    <property type="molecule type" value="Genomic_DNA"/>
</dbReference>